<accession>A0A7N0SY31</accession>
<keyword evidence="3" id="KW-1185">Reference proteome</keyword>
<protein>
    <submittedName>
        <fullName evidence="2">Uncharacterized protein</fullName>
    </submittedName>
</protein>
<sequence>MKTSSSSSTNPTSNIPPEPCGNLLDPPPDTRRDSSLICCAYTDPTPAAKNSSPSITFTSGTDSRSFDHWMQIPNTGGTPAGESDKWNT</sequence>
<feature type="compositionally biased region" description="Polar residues" evidence="1">
    <location>
        <begin position="48"/>
        <end position="63"/>
    </location>
</feature>
<feature type="compositionally biased region" description="Low complexity" evidence="1">
    <location>
        <begin position="1"/>
        <end position="13"/>
    </location>
</feature>
<name>A0A7N0SY31_KALFE</name>
<dbReference type="Gramene" id="Kaladp0012s0001.1.v1.1">
    <property type="protein sequence ID" value="Kaladp0012s0001.1.v1.1.CDS.1"/>
    <property type="gene ID" value="Kaladp0012s0001.v1.1"/>
</dbReference>
<evidence type="ECO:0000256" key="1">
    <source>
        <dbReference type="SAM" id="MobiDB-lite"/>
    </source>
</evidence>
<dbReference type="Proteomes" id="UP000594263">
    <property type="component" value="Unplaced"/>
</dbReference>
<evidence type="ECO:0000313" key="2">
    <source>
        <dbReference type="EnsemblPlants" id="Kaladp0012s0001.1.v1.1.CDS.1"/>
    </source>
</evidence>
<organism evidence="2 3">
    <name type="scientific">Kalanchoe fedtschenkoi</name>
    <name type="common">Lavender scallops</name>
    <name type="synonym">South American air plant</name>
    <dbReference type="NCBI Taxonomy" id="63787"/>
    <lineage>
        <taxon>Eukaryota</taxon>
        <taxon>Viridiplantae</taxon>
        <taxon>Streptophyta</taxon>
        <taxon>Embryophyta</taxon>
        <taxon>Tracheophyta</taxon>
        <taxon>Spermatophyta</taxon>
        <taxon>Magnoliopsida</taxon>
        <taxon>eudicotyledons</taxon>
        <taxon>Gunneridae</taxon>
        <taxon>Pentapetalae</taxon>
        <taxon>Saxifragales</taxon>
        <taxon>Crassulaceae</taxon>
        <taxon>Kalanchoe</taxon>
    </lineage>
</organism>
<dbReference type="AlphaFoldDB" id="A0A7N0SY31"/>
<reference evidence="2" key="1">
    <citation type="submission" date="2021-01" db="UniProtKB">
        <authorList>
            <consortium name="EnsemblPlants"/>
        </authorList>
    </citation>
    <scope>IDENTIFICATION</scope>
</reference>
<feature type="region of interest" description="Disordered" evidence="1">
    <location>
        <begin position="1"/>
        <end position="88"/>
    </location>
</feature>
<dbReference type="EnsemblPlants" id="Kaladp0012s0001.1.v1.1">
    <property type="protein sequence ID" value="Kaladp0012s0001.1.v1.1.CDS.1"/>
    <property type="gene ID" value="Kaladp0012s0001.v1.1"/>
</dbReference>
<proteinExistence type="predicted"/>
<evidence type="ECO:0000313" key="3">
    <source>
        <dbReference type="Proteomes" id="UP000594263"/>
    </source>
</evidence>